<dbReference type="InterPro" id="IPR029063">
    <property type="entry name" value="SAM-dependent_MTases_sf"/>
</dbReference>
<sequence>MTTVVNEEIRENERDTMTLTINENIPHIIKYMGSKRKIIDYVIEGINECYTGGTVVDLFAGSSVLAGALRNQVPFLSNDIQKYSSILAKSYLGDYRWDEYPNILNDIIENATSRVNHFKELYPDISFEYNLDLTLEQFNELEKQQQALIERDFTEIEYHLFLKNYSGTYWSFEQCLWIDSIRGVADEYRDSDLFYPILASLMFAMSYNSQSTGHYAQYRDATNAKNMSDILIYRRKEIVPYFVRKFTEFQNVLGENHQPNNVVSKDYMECLNDIEPNSTVYADPPYCFVHYSRFYHAIETLVRYDYPEVKFKGRYRTDRHQSPFCIRTLVKGAFQSMFDMINEKQSNLVLSYSNTGMIELDELIELAQSTFNGYYTVEVRYLDYLHSTMGRREDKSRDVQECLLLVKRI</sequence>
<evidence type="ECO:0000313" key="5">
    <source>
        <dbReference type="Proteomes" id="UP001377337"/>
    </source>
</evidence>
<protein>
    <submittedName>
        <fullName evidence="4">DNA adenine methylase</fullName>
    </submittedName>
</protein>
<organism evidence="4 5">
    <name type="scientific">Metabacillus sediminis</name>
    <dbReference type="NCBI Taxonomy" id="3117746"/>
    <lineage>
        <taxon>Bacteria</taxon>
        <taxon>Bacillati</taxon>
        <taxon>Bacillota</taxon>
        <taxon>Bacilli</taxon>
        <taxon>Bacillales</taxon>
        <taxon>Bacillaceae</taxon>
        <taxon>Metabacillus</taxon>
    </lineage>
</organism>
<dbReference type="Pfam" id="PF02086">
    <property type="entry name" value="MethyltransfD12"/>
    <property type="match status" value="1"/>
</dbReference>
<evidence type="ECO:0000256" key="1">
    <source>
        <dbReference type="ARBA" id="ARBA00022603"/>
    </source>
</evidence>
<gene>
    <name evidence="4" type="ORF">WCV65_01765</name>
</gene>
<keyword evidence="2" id="KW-0808">Transferase</keyword>
<proteinExistence type="predicted"/>
<reference evidence="4 5" key="1">
    <citation type="submission" date="2024-02" db="EMBL/GenBank/DDBJ databases">
        <title>Seven novel Bacillus-like species.</title>
        <authorList>
            <person name="Liu G."/>
        </authorList>
    </citation>
    <scope>NUCLEOTIDE SEQUENCE [LARGE SCALE GENOMIC DNA]</scope>
    <source>
        <strain evidence="4 5">FJAT-52054</strain>
    </source>
</reference>
<evidence type="ECO:0000256" key="3">
    <source>
        <dbReference type="ARBA" id="ARBA00022691"/>
    </source>
</evidence>
<keyword evidence="5" id="KW-1185">Reference proteome</keyword>
<dbReference type="Gene3D" id="3.40.50.150">
    <property type="entry name" value="Vaccinia Virus protein VP39"/>
    <property type="match status" value="2"/>
</dbReference>
<dbReference type="RefSeq" id="WP_338779527.1">
    <property type="nucleotide sequence ID" value="NZ_CP147407.1"/>
</dbReference>
<dbReference type="GO" id="GO:0008168">
    <property type="term" value="F:methyltransferase activity"/>
    <property type="evidence" value="ECO:0007669"/>
    <property type="project" value="UniProtKB-KW"/>
</dbReference>
<keyword evidence="1 4" id="KW-0489">Methyltransferase</keyword>
<accession>A0ABZ2NIM8</accession>
<dbReference type="EMBL" id="CP147407">
    <property type="protein sequence ID" value="WXB97259.1"/>
    <property type="molecule type" value="Genomic_DNA"/>
</dbReference>
<evidence type="ECO:0000313" key="4">
    <source>
        <dbReference type="EMBL" id="WXB97259.1"/>
    </source>
</evidence>
<name>A0ABZ2NIM8_9BACI</name>
<dbReference type="GO" id="GO:0032259">
    <property type="term" value="P:methylation"/>
    <property type="evidence" value="ECO:0007669"/>
    <property type="project" value="UniProtKB-KW"/>
</dbReference>
<evidence type="ECO:0000256" key="2">
    <source>
        <dbReference type="ARBA" id="ARBA00022679"/>
    </source>
</evidence>
<dbReference type="Proteomes" id="UP001377337">
    <property type="component" value="Chromosome"/>
</dbReference>
<dbReference type="SUPFAM" id="SSF53335">
    <property type="entry name" value="S-adenosyl-L-methionine-dependent methyltransferases"/>
    <property type="match status" value="1"/>
</dbReference>
<dbReference type="InterPro" id="IPR012327">
    <property type="entry name" value="MeTrfase_D12"/>
</dbReference>
<keyword evidence="3" id="KW-0949">S-adenosyl-L-methionine</keyword>